<keyword evidence="3" id="KW-0378">Hydrolase</keyword>
<feature type="transmembrane region" description="Helical" evidence="1">
    <location>
        <begin position="80"/>
        <end position="101"/>
    </location>
</feature>
<dbReference type="GO" id="GO:0080120">
    <property type="term" value="P:CAAX-box protein maturation"/>
    <property type="evidence" value="ECO:0007669"/>
    <property type="project" value="UniProtKB-ARBA"/>
</dbReference>
<dbReference type="InterPro" id="IPR042150">
    <property type="entry name" value="MmRce1-like"/>
</dbReference>
<feature type="transmembrane region" description="Helical" evidence="1">
    <location>
        <begin position="136"/>
        <end position="159"/>
    </location>
</feature>
<feature type="transmembrane region" description="Helical" evidence="1">
    <location>
        <begin position="205"/>
        <end position="228"/>
    </location>
</feature>
<dbReference type="GO" id="GO:0006508">
    <property type="term" value="P:proteolysis"/>
    <property type="evidence" value="ECO:0007669"/>
    <property type="project" value="UniProtKB-KW"/>
</dbReference>
<dbReference type="InterPro" id="IPR003675">
    <property type="entry name" value="Rce1/LyrA-like_dom"/>
</dbReference>
<feature type="transmembrane region" description="Helical" evidence="1">
    <location>
        <begin position="235"/>
        <end position="254"/>
    </location>
</feature>
<feature type="transmembrane region" description="Helical" evidence="1">
    <location>
        <begin position="38"/>
        <end position="59"/>
    </location>
</feature>
<dbReference type="Pfam" id="PF02517">
    <property type="entry name" value="Rce1-like"/>
    <property type="match status" value="1"/>
</dbReference>
<feature type="domain" description="CAAX prenyl protease 2/Lysostaphin resistance protein A-like" evidence="2">
    <location>
        <begin position="149"/>
        <end position="248"/>
    </location>
</feature>
<dbReference type="AlphaFoldDB" id="A0A7C3SM99"/>
<proteinExistence type="predicted"/>
<keyword evidence="1" id="KW-0812">Transmembrane</keyword>
<keyword evidence="1" id="KW-1133">Transmembrane helix</keyword>
<name>A0A7C3SM99_THEPE</name>
<keyword evidence="3" id="KW-0645">Protease</keyword>
<dbReference type="EMBL" id="DTIB01000141">
    <property type="protein sequence ID" value="HGB25950.1"/>
    <property type="molecule type" value="Genomic_DNA"/>
</dbReference>
<sequence length="295" mass="32029">MLSKDLLVFVLSSFVLAALADAWFYLARDGVADLALPLLLLLYGLLRMYTPTAGALLALKLSGKGLREELASYLSIRGRAVLHYLAAPLLVYFALGVYTLLGLATGLVDLGKPEKVLLEQLSRQGSFPVTAELLRALMLAQLLLAYIPAVTLNAFFALGEEIGWRGYMYRRLGSQPDLKSITVIGTTWGLWHATAIGLLGHNYPVLRWAGVPLFIPFCILLTAIMLPLVTRAQSILPAVSLHGALNALWSFTILATRLEGIEGEVLGGLGALGLLSLAVVYLVLRVFFNRLARRG</sequence>
<feature type="transmembrane region" description="Helical" evidence="1">
    <location>
        <begin position="266"/>
        <end position="288"/>
    </location>
</feature>
<accession>A0A7C3SM99</accession>
<keyword evidence="3" id="KW-0482">Metalloprotease</keyword>
<evidence type="ECO:0000313" key="3">
    <source>
        <dbReference type="EMBL" id="HGB25950.1"/>
    </source>
</evidence>
<evidence type="ECO:0000256" key="1">
    <source>
        <dbReference type="SAM" id="Phobius"/>
    </source>
</evidence>
<dbReference type="PANTHER" id="PTHR35797">
    <property type="entry name" value="PROTEASE-RELATED"/>
    <property type="match status" value="1"/>
</dbReference>
<keyword evidence="1" id="KW-0472">Membrane</keyword>
<protein>
    <submittedName>
        <fullName evidence="3">CPBP family intramembrane metalloprotease</fullName>
    </submittedName>
</protein>
<reference evidence="3" key="1">
    <citation type="journal article" date="2020" name="mSystems">
        <title>Genome- and Community-Level Interaction Insights into Carbon Utilization and Element Cycling Functions of Hydrothermarchaeota in Hydrothermal Sediment.</title>
        <authorList>
            <person name="Zhou Z."/>
            <person name="Liu Y."/>
            <person name="Xu W."/>
            <person name="Pan J."/>
            <person name="Luo Z.H."/>
            <person name="Li M."/>
        </authorList>
    </citation>
    <scope>NUCLEOTIDE SEQUENCE [LARGE SCALE GENOMIC DNA]</scope>
    <source>
        <strain evidence="3">SpSt-8</strain>
    </source>
</reference>
<dbReference type="GO" id="GO:0008237">
    <property type="term" value="F:metallopeptidase activity"/>
    <property type="evidence" value="ECO:0007669"/>
    <property type="project" value="UniProtKB-KW"/>
</dbReference>
<comment type="caution">
    <text evidence="3">The sequence shown here is derived from an EMBL/GenBank/DDBJ whole genome shotgun (WGS) entry which is preliminary data.</text>
</comment>
<dbReference type="PANTHER" id="PTHR35797:SF1">
    <property type="entry name" value="PROTEASE"/>
    <property type="match status" value="1"/>
</dbReference>
<dbReference type="GO" id="GO:0004175">
    <property type="term" value="F:endopeptidase activity"/>
    <property type="evidence" value="ECO:0007669"/>
    <property type="project" value="UniProtKB-ARBA"/>
</dbReference>
<gene>
    <name evidence="3" type="ORF">ENV88_08060</name>
</gene>
<evidence type="ECO:0000259" key="2">
    <source>
        <dbReference type="Pfam" id="PF02517"/>
    </source>
</evidence>
<organism evidence="3">
    <name type="scientific">Thermofilum pendens</name>
    <dbReference type="NCBI Taxonomy" id="2269"/>
    <lineage>
        <taxon>Archaea</taxon>
        <taxon>Thermoproteota</taxon>
        <taxon>Thermoprotei</taxon>
        <taxon>Thermofilales</taxon>
        <taxon>Thermofilaceae</taxon>
        <taxon>Thermofilum</taxon>
    </lineage>
</organism>
<feature type="transmembrane region" description="Helical" evidence="1">
    <location>
        <begin position="180"/>
        <end position="199"/>
    </location>
</feature>